<dbReference type="Proteomes" id="UP000182108">
    <property type="component" value="Unassembled WGS sequence"/>
</dbReference>
<evidence type="ECO:0000313" key="8">
    <source>
        <dbReference type="Proteomes" id="UP000182108"/>
    </source>
</evidence>
<evidence type="ECO:0000256" key="2">
    <source>
        <dbReference type="ARBA" id="ARBA00013855"/>
    </source>
</evidence>
<dbReference type="PANTHER" id="PTHR34138:SF1">
    <property type="entry name" value="CELL SHAPE-DETERMINING PROTEIN MREC"/>
    <property type="match status" value="1"/>
</dbReference>
<dbReference type="Gene3D" id="2.40.10.350">
    <property type="entry name" value="Rod shape-determining protein MreC, domain 2"/>
    <property type="match status" value="1"/>
</dbReference>
<evidence type="ECO:0000313" key="7">
    <source>
        <dbReference type="EMBL" id="CUB06858.1"/>
    </source>
</evidence>
<dbReference type="EMBL" id="CYHH01000004">
    <property type="protein sequence ID" value="CUB06858.1"/>
    <property type="molecule type" value="Genomic_DNA"/>
</dbReference>
<name>A0A0K6IUT5_9PROT</name>
<evidence type="ECO:0000256" key="3">
    <source>
        <dbReference type="ARBA" id="ARBA00022960"/>
    </source>
</evidence>
<sequence length="288" mass="30710">MNSPLGASPNVPRFHRAMSPGQRLGLATLASVLLLVLDLRFGALGAVRDAVSVVLRPVQEAAHWPVKLAADGSIYFATLAEVQAENARLRRIETEDRLRAATLASLEAENAELRRLLGMGKRAELRTLGVEVLYDAPDPFSRRIVVDRGANAGVRLGLAVLDADGLVGQVTRIQPLVSEVTLITQKDHAVPVMVQRNGVRGVVYGLGDGYLELRHLLADADVRADDLLVTSGLDGVFPAGIPVARVVSVDTGAGFSHIVCEPVALGERRRYLMVVERVPAKEASAGGA</sequence>
<dbReference type="GO" id="GO:0008360">
    <property type="term" value="P:regulation of cell shape"/>
    <property type="evidence" value="ECO:0007669"/>
    <property type="project" value="UniProtKB-KW"/>
</dbReference>
<organism evidence="7 8">
    <name type="scientific">Tepidiphilus thermophilus</name>
    <dbReference type="NCBI Taxonomy" id="876478"/>
    <lineage>
        <taxon>Bacteria</taxon>
        <taxon>Pseudomonadati</taxon>
        <taxon>Pseudomonadota</taxon>
        <taxon>Hydrogenophilia</taxon>
        <taxon>Hydrogenophilales</taxon>
        <taxon>Hydrogenophilaceae</taxon>
        <taxon>Tepidiphilus</taxon>
    </lineage>
</organism>
<keyword evidence="3 5" id="KW-0133">Cell shape</keyword>
<dbReference type="Pfam" id="PF04085">
    <property type="entry name" value="MreC"/>
    <property type="match status" value="1"/>
</dbReference>
<evidence type="ECO:0000256" key="4">
    <source>
        <dbReference type="ARBA" id="ARBA00032089"/>
    </source>
</evidence>
<accession>A0A0K6IUT5</accession>
<dbReference type="InterPro" id="IPR007221">
    <property type="entry name" value="MreC"/>
</dbReference>
<dbReference type="PANTHER" id="PTHR34138">
    <property type="entry name" value="CELL SHAPE-DETERMINING PROTEIN MREC"/>
    <property type="match status" value="1"/>
</dbReference>
<evidence type="ECO:0000259" key="6">
    <source>
        <dbReference type="Pfam" id="PF04085"/>
    </source>
</evidence>
<dbReference type="Gene3D" id="2.40.10.340">
    <property type="entry name" value="Rod shape-determining protein MreC, domain 1"/>
    <property type="match status" value="1"/>
</dbReference>
<dbReference type="AlphaFoldDB" id="A0A0K6IUT5"/>
<dbReference type="InterPro" id="IPR042177">
    <property type="entry name" value="Cell/Rod_1"/>
</dbReference>
<protein>
    <recommendedName>
        <fullName evidence="2 5">Cell shape-determining protein MreC</fullName>
    </recommendedName>
    <alternativeName>
        <fullName evidence="4 5">Cell shape protein MreC</fullName>
    </alternativeName>
</protein>
<evidence type="ECO:0000256" key="1">
    <source>
        <dbReference type="ARBA" id="ARBA00009369"/>
    </source>
</evidence>
<dbReference type="OrthoDB" id="9808025at2"/>
<reference evidence="8" key="1">
    <citation type="submission" date="2015-08" db="EMBL/GenBank/DDBJ databases">
        <authorList>
            <person name="Babu N.S."/>
            <person name="Beckwith C.J."/>
            <person name="Beseler K.G."/>
            <person name="Brison A."/>
            <person name="Carone J.V."/>
            <person name="Caskin T.P."/>
            <person name="Diamond M."/>
            <person name="Durham M.E."/>
            <person name="Foxe J.M."/>
            <person name="Go M."/>
            <person name="Henderson B.A."/>
            <person name="Jones I.B."/>
            <person name="McGettigan J.A."/>
            <person name="Micheletti S.J."/>
            <person name="Nasrallah M.E."/>
            <person name="Ortiz D."/>
            <person name="Piller C.R."/>
            <person name="Privatt S.R."/>
            <person name="Schneider S.L."/>
            <person name="Sharp S."/>
            <person name="Smith T.C."/>
            <person name="Stanton J.D."/>
            <person name="Ullery H.E."/>
            <person name="Wilson R.J."/>
            <person name="Serrano M.G."/>
            <person name="Buck G."/>
            <person name="Lee V."/>
            <person name="Wang Y."/>
            <person name="Carvalho R."/>
            <person name="Voegtly L."/>
            <person name="Shi R."/>
            <person name="Duckworth R."/>
            <person name="Johnson A."/>
            <person name="Loviza R."/>
            <person name="Walstead R."/>
            <person name="Shah Z."/>
            <person name="Kiflezghi M."/>
            <person name="Wade K."/>
            <person name="Ball S.L."/>
            <person name="Bradley K.W."/>
            <person name="Asai D.J."/>
            <person name="Bowman C.A."/>
            <person name="Russell D.A."/>
            <person name="Pope W.H."/>
            <person name="Jacobs-Sera D."/>
            <person name="Hendrix R.W."/>
            <person name="Hatfull G.F."/>
        </authorList>
    </citation>
    <scope>NUCLEOTIDE SEQUENCE [LARGE SCALE GENOMIC DNA]</scope>
    <source>
        <strain evidence="8">JCM 19170</strain>
    </source>
</reference>
<comment type="function">
    <text evidence="5">Involved in formation and maintenance of cell shape.</text>
</comment>
<dbReference type="InterPro" id="IPR055342">
    <property type="entry name" value="MreC_beta-barrel_core"/>
</dbReference>
<dbReference type="PIRSF" id="PIRSF038471">
    <property type="entry name" value="MreC"/>
    <property type="match status" value="1"/>
</dbReference>
<comment type="similarity">
    <text evidence="1 5">Belongs to the MreC family.</text>
</comment>
<dbReference type="RefSeq" id="WP_072247925.1">
    <property type="nucleotide sequence ID" value="NZ_CYHH01000004.1"/>
</dbReference>
<evidence type="ECO:0000256" key="5">
    <source>
        <dbReference type="PIRNR" id="PIRNR038471"/>
    </source>
</evidence>
<dbReference type="NCBIfam" id="TIGR00219">
    <property type="entry name" value="mreC"/>
    <property type="match status" value="1"/>
</dbReference>
<gene>
    <name evidence="7" type="ORF">Ga0061068_10479</name>
</gene>
<dbReference type="GO" id="GO:0005886">
    <property type="term" value="C:plasma membrane"/>
    <property type="evidence" value="ECO:0007669"/>
    <property type="project" value="TreeGrafter"/>
</dbReference>
<feature type="domain" description="Rod shape-determining protein MreC beta-barrel core" evidence="6">
    <location>
        <begin position="132"/>
        <end position="276"/>
    </location>
</feature>
<keyword evidence="8" id="KW-1185">Reference proteome</keyword>
<proteinExistence type="inferred from homology"/>
<dbReference type="InterPro" id="IPR042175">
    <property type="entry name" value="Cell/Rod_MreC_2"/>
</dbReference>